<evidence type="ECO:0000256" key="2">
    <source>
        <dbReference type="SAM" id="Phobius"/>
    </source>
</evidence>
<sequence>MANLKHSSNPSEGHQTGSTTPVVLISGITTIIPLLDYRPQVTMTRPLEKTHCFLLTL</sequence>
<dbReference type="AlphaFoldDB" id="A0A4S8LVZ0"/>
<keyword evidence="2" id="KW-1133">Transmembrane helix</keyword>
<name>A0A4S8LVZ0_DENBC</name>
<evidence type="ECO:0000313" key="4">
    <source>
        <dbReference type="Proteomes" id="UP000297245"/>
    </source>
</evidence>
<keyword evidence="2" id="KW-0472">Membrane</keyword>
<dbReference type="EMBL" id="ML179239">
    <property type="protein sequence ID" value="THU93809.1"/>
    <property type="molecule type" value="Genomic_DNA"/>
</dbReference>
<evidence type="ECO:0000256" key="1">
    <source>
        <dbReference type="SAM" id="MobiDB-lite"/>
    </source>
</evidence>
<feature type="transmembrane region" description="Helical" evidence="2">
    <location>
        <begin position="20"/>
        <end position="37"/>
    </location>
</feature>
<proteinExistence type="predicted"/>
<organism evidence="3 4">
    <name type="scientific">Dendrothele bispora (strain CBS 962.96)</name>
    <dbReference type="NCBI Taxonomy" id="1314807"/>
    <lineage>
        <taxon>Eukaryota</taxon>
        <taxon>Fungi</taxon>
        <taxon>Dikarya</taxon>
        <taxon>Basidiomycota</taxon>
        <taxon>Agaricomycotina</taxon>
        <taxon>Agaricomycetes</taxon>
        <taxon>Agaricomycetidae</taxon>
        <taxon>Agaricales</taxon>
        <taxon>Agaricales incertae sedis</taxon>
        <taxon>Dendrothele</taxon>
    </lineage>
</organism>
<evidence type="ECO:0000313" key="3">
    <source>
        <dbReference type="EMBL" id="THU93809.1"/>
    </source>
</evidence>
<feature type="region of interest" description="Disordered" evidence="1">
    <location>
        <begin position="1"/>
        <end position="20"/>
    </location>
</feature>
<protein>
    <submittedName>
        <fullName evidence="3">Uncharacterized protein</fullName>
    </submittedName>
</protein>
<keyword evidence="2" id="KW-0812">Transmembrane</keyword>
<dbReference type="Proteomes" id="UP000297245">
    <property type="component" value="Unassembled WGS sequence"/>
</dbReference>
<reference evidence="3 4" key="1">
    <citation type="journal article" date="2019" name="Nat. Ecol. Evol.">
        <title>Megaphylogeny resolves global patterns of mushroom evolution.</title>
        <authorList>
            <person name="Varga T."/>
            <person name="Krizsan K."/>
            <person name="Foldi C."/>
            <person name="Dima B."/>
            <person name="Sanchez-Garcia M."/>
            <person name="Sanchez-Ramirez S."/>
            <person name="Szollosi G.J."/>
            <person name="Szarkandi J.G."/>
            <person name="Papp V."/>
            <person name="Albert L."/>
            <person name="Andreopoulos W."/>
            <person name="Angelini C."/>
            <person name="Antonin V."/>
            <person name="Barry K.W."/>
            <person name="Bougher N.L."/>
            <person name="Buchanan P."/>
            <person name="Buyck B."/>
            <person name="Bense V."/>
            <person name="Catcheside P."/>
            <person name="Chovatia M."/>
            <person name="Cooper J."/>
            <person name="Damon W."/>
            <person name="Desjardin D."/>
            <person name="Finy P."/>
            <person name="Geml J."/>
            <person name="Haridas S."/>
            <person name="Hughes K."/>
            <person name="Justo A."/>
            <person name="Karasinski D."/>
            <person name="Kautmanova I."/>
            <person name="Kiss B."/>
            <person name="Kocsube S."/>
            <person name="Kotiranta H."/>
            <person name="LaButti K.M."/>
            <person name="Lechner B.E."/>
            <person name="Liimatainen K."/>
            <person name="Lipzen A."/>
            <person name="Lukacs Z."/>
            <person name="Mihaltcheva S."/>
            <person name="Morgado L.N."/>
            <person name="Niskanen T."/>
            <person name="Noordeloos M.E."/>
            <person name="Ohm R.A."/>
            <person name="Ortiz-Santana B."/>
            <person name="Ovrebo C."/>
            <person name="Racz N."/>
            <person name="Riley R."/>
            <person name="Savchenko A."/>
            <person name="Shiryaev A."/>
            <person name="Soop K."/>
            <person name="Spirin V."/>
            <person name="Szebenyi C."/>
            <person name="Tomsovsky M."/>
            <person name="Tulloss R.E."/>
            <person name="Uehling J."/>
            <person name="Grigoriev I.V."/>
            <person name="Vagvolgyi C."/>
            <person name="Papp T."/>
            <person name="Martin F.M."/>
            <person name="Miettinen O."/>
            <person name="Hibbett D.S."/>
            <person name="Nagy L.G."/>
        </authorList>
    </citation>
    <scope>NUCLEOTIDE SEQUENCE [LARGE SCALE GENOMIC DNA]</scope>
    <source>
        <strain evidence="3 4">CBS 962.96</strain>
    </source>
</reference>
<accession>A0A4S8LVZ0</accession>
<gene>
    <name evidence="3" type="ORF">K435DRAFT_184981</name>
</gene>
<keyword evidence="4" id="KW-1185">Reference proteome</keyword>